<dbReference type="Gene3D" id="3.30.1050.10">
    <property type="entry name" value="SCP2 sterol-binding domain"/>
    <property type="match status" value="1"/>
</dbReference>
<dbReference type="Pfam" id="PF02036">
    <property type="entry name" value="SCP2"/>
    <property type="match status" value="1"/>
</dbReference>
<dbReference type="SUPFAM" id="SSF55718">
    <property type="entry name" value="SCP-like"/>
    <property type="match status" value="1"/>
</dbReference>
<dbReference type="Proteomes" id="UP000694700">
    <property type="component" value="Unplaced"/>
</dbReference>
<evidence type="ECO:0000313" key="3">
    <source>
        <dbReference type="Proteomes" id="UP000694700"/>
    </source>
</evidence>
<dbReference type="Ensembl" id="ENSCCRT00015085189.1">
    <property type="protein sequence ID" value="ENSCCRP00015082500.1"/>
    <property type="gene ID" value="ENSCCRG00015033319.1"/>
</dbReference>
<dbReference type="InterPro" id="IPR003033">
    <property type="entry name" value="SCP2_sterol-bd_dom"/>
</dbReference>
<protein>
    <submittedName>
        <fullName evidence="2">Sterol carrier protein 2b</fullName>
    </submittedName>
</protein>
<feature type="domain" description="SCP2" evidence="1">
    <location>
        <begin position="82"/>
        <end position="131"/>
    </location>
</feature>
<organism evidence="2 3">
    <name type="scientific">Cyprinus carpio</name>
    <name type="common">Common carp</name>
    <dbReference type="NCBI Taxonomy" id="7962"/>
    <lineage>
        <taxon>Eukaryota</taxon>
        <taxon>Metazoa</taxon>
        <taxon>Chordata</taxon>
        <taxon>Craniata</taxon>
        <taxon>Vertebrata</taxon>
        <taxon>Euteleostomi</taxon>
        <taxon>Actinopterygii</taxon>
        <taxon>Neopterygii</taxon>
        <taxon>Teleostei</taxon>
        <taxon>Ostariophysi</taxon>
        <taxon>Cypriniformes</taxon>
        <taxon>Cyprinidae</taxon>
        <taxon>Cyprininae</taxon>
        <taxon>Cyprinus</taxon>
    </lineage>
</organism>
<evidence type="ECO:0000259" key="1">
    <source>
        <dbReference type="Pfam" id="PF02036"/>
    </source>
</evidence>
<sequence>MYISFIPSSPRIQAVLTSSSPGLEGFKAHSVFQEISKKLHELQEANTWTGFSFVVEQELNAPNQQVLSCFPVLNNVLPFSFIDKKADCTIAMADSDLLDLMTGKMNPQTAFFQGKLKITGNMGMAMKLQNLQLQPGKAKL</sequence>
<reference evidence="2" key="1">
    <citation type="submission" date="2025-08" db="UniProtKB">
        <authorList>
            <consortium name="Ensembl"/>
        </authorList>
    </citation>
    <scope>IDENTIFICATION</scope>
</reference>
<accession>A0A8C1XKV9</accession>
<dbReference type="GO" id="GO:0005829">
    <property type="term" value="C:cytosol"/>
    <property type="evidence" value="ECO:0007669"/>
    <property type="project" value="TreeGrafter"/>
</dbReference>
<name>A0A8C1XKV9_CYPCA</name>
<proteinExistence type="predicted"/>
<dbReference type="AlphaFoldDB" id="A0A8C1XKV9"/>
<dbReference type="PANTHER" id="PTHR10094:SF25">
    <property type="entry name" value="SCP2 STEROL-BINDING DOMAIN-CONTAINING PROTEIN 1"/>
    <property type="match status" value="1"/>
</dbReference>
<dbReference type="PANTHER" id="PTHR10094">
    <property type="entry name" value="STEROL CARRIER PROTEIN 2 SCP-2 FAMILY PROTEIN"/>
    <property type="match status" value="1"/>
</dbReference>
<evidence type="ECO:0000313" key="2">
    <source>
        <dbReference type="Ensembl" id="ENSCCRP00015082500.1"/>
    </source>
</evidence>
<dbReference type="InterPro" id="IPR036527">
    <property type="entry name" value="SCP2_sterol-bd_dom_sf"/>
</dbReference>